<proteinExistence type="predicted"/>
<dbReference type="Pfam" id="PF09851">
    <property type="entry name" value="SHOCT"/>
    <property type="match status" value="1"/>
</dbReference>
<dbReference type="AlphaFoldDB" id="A0AAU7VT60"/>
<sequence length="186" mass="19924">MSLFDRFRSSPATDADGVRGTAQVVTVSVHHGDSVNQTCEMQLVISAPGVAPLASEFSGTVKRKVWPMPGALLPIVVDPANPVDYRILWDQVVLAKDAARAKAEGVAALRRGEPVDVGLLFGEVFLSGANVQVVGDISRLTEDEKSGLRMFAVDHTISRLERLAALRDGGAITEAEFETQKAKVLD</sequence>
<accession>A0AAU7VT60</accession>
<organism evidence="2">
    <name type="scientific">Microbacterium sp. A8/3-1</name>
    <dbReference type="NCBI Taxonomy" id="3160749"/>
    <lineage>
        <taxon>Bacteria</taxon>
        <taxon>Bacillati</taxon>
        <taxon>Actinomycetota</taxon>
        <taxon>Actinomycetes</taxon>
        <taxon>Micrococcales</taxon>
        <taxon>Microbacteriaceae</taxon>
        <taxon>Microbacterium</taxon>
    </lineage>
</organism>
<dbReference type="EMBL" id="CP158357">
    <property type="protein sequence ID" value="XBX77536.1"/>
    <property type="molecule type" value="Genomic_DNA"/>
</dbReference>
<evidence type="ECO:0000313" key="2">
    <source>
        <dbReference type="EMBL" id="XBX77536.1"/>
    </source>
</evidence>
<dbReference type="InterPro" id="IPR018649">
    <property type="entry name" value="SHOCT"/>
</dbReference>
<evidence type="ECO:0000259" key="1">
    <source>
        <dbReference type="Pfam" id="PF09851"/>
    </source>
</evidence>
<name>A0AAU7VT60_9MICO</name>
<feature type="domain" description="SHOCT" evidence="1">
    <location>
        <begin position="159"/>
        <end position="185"/>
    </location>
</feature>
<gene>
    <name evidence="2" type="ORF">ABS642_16695</name>
</gene>
<protein>
    <submittedName>
        <fullName evidence="2">SHOCT domain-containing protein</fullName>
    </submittedName>
</protein>
<dbReference type="RefSeq" id="WP_350351006.1">
    <property type="nucleotide sequence ID" value="NZ_CP158357.1"/>
</dbReference>
<reference evidence="2" key="1">
    <citation type="submission" date="2024-06" db="EMBL/GenBank/DDBJ databases">
        <title>Draft genome sequence of Microbacterium sp. strain A8/3-1, isolated from Oxytropis tragacanthoides Fisch. ex DC. Root nodules in the Altai region of Russia.</title>
        <authorList>
            <person name="Sazanova A."/>
            <person name="Guro P."/>
            <person name="Kuznetsova I."/>
            <person name="Belimov A."/>
            <person name="Safronova V."/>
        </authorList>
    </citation>
    <scope>NUCLEOTIDE SEQUENCE</scope>
    <source>
        <strain evidence="2">A8/3-1</strain>
    </source>
</reference>